<keyword evidence="2 5" id="KW-0808">Transferase</keyword>
<feature type="region of interest" description="Disordered" evidence="4">
    <location>
        <begin position="275"/>
        <end position="319"/>
    </location>
</feature>
<evidence type="ECO:0000256" key="4">
    <source>
        <dbReference type="SAM" id="MobiDB-lite"/>
    </source>
</evidence>
<feature type="compositionally biased region" description="Gly residues" evidence="4">
    <location>
        <begin position="296"/>
        <end position="305"/>
    </location>
</feature>
<evidence type="ECO:0000313" key="5">
    <source>
        <dbReference type="EMBL" id="CAB3752683.1"/>
    </source>
</evidence>
<dbReference type="PANTHER" id="PTHR30420:SF1">
    <property type="entry name" value="ARGININE N-SUCCINYLTRANSFERASE"/>
    <property type="match status" value="1"/>
</dbReference>
<dbReference type="GO" id="GO:0006527">
    <property type="term" value="P:L-arginine catabolic process"/>
    <property type="evidence" value="ECO:0007669"/>
    <property type="project" value="InterPro"/>
</dbReference>
<organism evidence="5 6">
    <name type="scientific">Paraburkholderia solisilvae</name>
    <dbReference type="NCBI Taxonomy" id="624376"/>
    <lineage>
        <taxon>Bacteria</taxon>
        <taxon>Pseudomonadati</taxon>
        <taxon>Pseudomonadota</taxon>
        <taxon>Betaproteobacteria</taxon>
        <taxon>Burkholderiales</taxon>
        <taxon>Burkholderiaceae</taxon>
        <taxon>Paraburkholderia</taxon>
    </lineage>
</organism>
<dbReference type="RefSeq" id="WP_175110306.1">
    <property type="nucleotide sequence ID" value="NZ_CADIKF010000009.1"/>
</dbReference>
<dbReference type="Proteomes" id="UP000494329">
    <property type="component" value="Unassembled WGS sequence"/>
</dbReference>
<evidence type="ECO:0000256" key="1">
    <source>
        <dbReference type="ARBA" id="ARBA00022503"/>
    </source>
</evidence>
<dbReference type="PANTHER" id="PTHR30420">
    <property type="entry name" value="N-SUCCINYLARGININE DIHYDROLASE"/>
    <property type="match status" value="1"/>
</dbReference>
<dbReference type="EC" id="2.3.1.109" evidence="5"/>
<gene>
    <name evidence="5" type="primary">astA_2</name>
    <name evidence="5" type="ORF">LMG29739_01560</name>
</gene>
<dbReference type="InterPro" id="IPR016181">
    <property type="entry name" value="Acyl_CoA_acyltransferase"/>
</dbReference>
<keyword evidence="1" id="KW-0056">Arginine metabolism</keyword>
<keyword evidence="3 5" id="KW-0012">Acyltransferase</keyword>
<dbReference type="Gene3D" id="2.40.40.20">
    <property type="match status" value="1"/>
</dbReference>
<dbReference type="Pfam" id="PF04958">
    <property type="entry name" value="AstA"/>
    <property type="match status" value="1"/>
</dbReference>
<name>A0A6J5DFJ6_9BURK</name>
<evidence type="ECO:0000313" key="6">
    <source>
        <dbReference type="Proteomes" id="UP000494329"/>
    </source>
</evidence>
<dbReference type="EMBL" id="CADIKF010000009">
    <property type="protein sequence ID" value="CAB3752683.1"/>
    <property type="molecule type" value="Genomic_DNA"/>
</dbReference>
<evidence type="ECO:0000256" key="2">
    <source>
        <dbReference type="ARBA" id="ARBA00022679"/>
    </source>
</evidence>
<dbReference type="InterPro" id="IPR017651">
    <property type="entry name" value="Arg/Orn_succinylTfrase_asu"/>
</dbReference>
<dbReference type="GO" id="GO:0008791">
    <property type="term" value="F:arginine N-succinyltransferase activity"/>
    <property type="evidence" value="ECO:0007669"/>
    <property type="project" value="UniProtKB-EC"/>
</dbReference>
<keyword evidence="6" id="KW-1185">Reference proteome</keyword>
<proteinExistence type="predicted"/>
<sequence length="392" mass="42533">MLFVRPGRLADLDALEHMARTAQPVLHSLPHDRRALEARVALSEDSFRADADFPGEEFYLFVLEDSATGTLRGTASIVAAAGYAEPFYTFRNDALIHASRELHVSRRIHALTMSHELTGKSRLAGFYIEPELRGDAAAHLLSRARMMYIAANRKRFTPEVFSLLLGVTDDAGVSPFWEAVGRKFFGRNFADIEVQSGGRSSTFIAEVMPSYPIYVPLLPEAAQRVLGEPDRKALLAYEIHLEEGFETDRYIDIFDAGPVLTAQVDRIASVKRNETRTVREADDAAAAGRTGNSRGDSGGSTGGRADGNPGDDAGTARRTDQAHDATYLVASNGPREFRCVLAELPAGRNAGAPLPADARAALDVRAGDAVRCVILHREPDHDDGNASSEDAS</sequence>
<dbReference type="NCBIfam" id="TIGR03245">
    <property type="entry name" value="arg_AOST_alph"/>
    <property type="match status" value="1"/>
</dbReference>
<dbReference type="SUPFAM" id="SSF55729">
    <property type="entry name" value="Acyl-CoA N-acyltransferases (Nat)"/>
    <property type="match status" value="1"/>
</dbReference>
<reference evidence="5 6" key="1">
    <citation type="submission" date="2020-04" db="EMBL/GenBank/DDBJ databases">
        <authorList>
            <person name="De Canck E."/>
        </authorList>
    </citation>
    <scope>NUCLEOTIDE SEQUENCE [LARGE SCALE GENOMIC DNA]</scope>
    <source>
        <strain evidence="5 6">LMG 29739</strain>
    </source>
</reference>
<dbReference type="InterPro" id="IPR007041">
    <property type="entry name" value="Arg_succinylTrfase_AstA/AruG"/>
</dbReference>
<evidence type="ECO:0000256" key="3">
    <source>
        <dbReference type="ARBA" id="ARBA00023315"/>
    </source>
</evidence>
<protein>
    <submittedName>
        <fullName evidence="5">Arginine N-succinyltransferase subunit alpha</fullName>
        <ecNumber evidence="5">2.3.1.109</ecNumber>
    </submittedName>
</protein>
<dbReference type="AlphaFoldDB" id="A0A6J5DFJ6"/>
<dbReference type="NCBIfam" id="TIGR03243">
    <property type="entry name" value="arg_catab_AOST"/>
    <property type="match status" value="1"/>
</dbReference>
<accession>A0A6J5DFJ6</accession>